<dbReference type="EMBL" id="WBZJ01000004">
    <property type="protein sequence ID" value="KAB3519227.1"/>
    <property type="molecule type" value="Genomic_DNA"/>
</dbReference>
<dbReference type="Proteomes" id="UP000436181">
    <property type="component" value="Unassembled WGS sequence"/>
</dbReference>
<keyword evidence="2" id="KW-1185">Reference proteome</keyword>
<accession>A0ABQ6VDP0</accession>
<organism evidence="1 2">
    <name type="scientific">Corynebacterium zhongnanshanii</name>
    <dbReference type="NCBI Taxonomy" id="2768834"/>
    <lineage>
        <taxon>Bacteria</taxon>
        <taxon>Bacillati</taxon>
        <taxon>Actinomycetota</taxon>
        <taxon>Actinomycetes</taxon>
        <taxon>Mycobacteriales</taxon>
        <taxon>Corynebacteriaceae</taxon>
        <taxon>Corynebacterium</taxon>
    </lineage>
</organism>
<sequence length="100" mass="11706">MRLMAVFDFFTKKKRTQADEEQRAHPIRVGGVGEQSSYEASSRTHLPLNEYMTRMMAQELPILDSTSRRIVREILQNYDGPEITSVEELPKEIRDIMDLY</sequence>
<evidence type="ECO:0000313" key="2">
    <source>
        <dbReference type="Proteomes" id="UP000436181"/>
    </source>
</evidence>
<reference evidence="1 2" key="1">
    <citation type="submission" date="2019-10" db="EMBL/GenBank/DDBJ databases">
        <title>Corynebacterium sp novel species isolated from the respiratory tract of Marmot.</title>
        <authorList>
            <person name="Zhang G."/>
        </authorList>
    </citation>
    <scope>NUCLEOTIDE SEQUENCE [LARGE SCALE GENOMIC DNA]</scope>
    <source>
        <strain evidence="1 2">336</strain>
    </source>
</reference>
<name>A0ABQ6VDP0_9CORY</name>
<gene>
    <name evidence="1" type="ORF">F8377_09565</name>
</gene>
<proteinExistence type="predicted"/>
<evidence type="ECO:0000313" key="1">
    <source>
        <dbReference type="EMBL" id="KAB3519227.1"/>
    </source>
</evidence>
<comment type="caution">
    <text evidence="1">The sequence shown here is derived from an EMBL/GenBank/DDBJ whole genome shotgun (WGS) entry which is preliminary data.</text>
</comment>
<protein>
    <submittedName>
        <fullName evidence="1">Uncharacterized protein</fullName>
    </submittedName>
</protein>